<gene>
    <name evidence="2" type="ORF">D7316_02746</name>
</gene>
<evidence type="ECO:0000256" key="1">
    <source>
        <dbReference type="SAM" id="Phobius"/>
    </source>
</evidence>
<dbReference type="EMBL" id="CP033972">
    <property type="protein sequence ID" value="AZG46145.1"/>
    <property type="molecule type" value="Genomic_DNA"/>
</dbReference>
<dbReference type="RefSeq" id="WP_232016900.1">
    <property type="nucleotide sequence ID" value="NZ_CP033972.1"/>
</dbReference>
<sequence>MIPGRLMPRRAAAATWRFLRSAPITFVWLIVLLITTIIQRSATPHELDVMLGERSTNLHHLSNDPLDVLVTSLFWIDGSYWLPYLVLFCVFHVPAERWLGSLRWLIVGLSAHVIASYLSEGALGLAIRDGMASSSMVNVTDVGVSYFLAAIVGVLTYRIAFPWRWIYLAGILVVYGLPLVSDLTFTGIGHFSSLLIGLAWYPITRGRPGRPWNPWDTVRRLTRRPTSATGTRRPAQT</sequence>
<keyword evidence="1" id="KW-0812">Transmembrane</keyword>
<reference evidence="2 3" key="1">
    <citation type="submission" date="2018-11" db="EMBL/GenBank/DDBJ databases">
        <title>Gordonia insulae sp. nov., isolated from an island soil.</title>
        <authorList>
            <person name="Kim Y.S."/>
            <person name="Kim S.B."/>
        </authorList>
    </citation>
    <scope>NUCLEOTIDE SEQUENCE [LARGE SCALE GENOMIC DNA]</scope>
    <source>
        <strain evidence="2 3">MMS17-SY073</strain>
    </source>
</reference>
<evidence type="ECO:0000313" key="3">
    <source>
        <dbReference type="Proteomes" id="UP000271469"/>
    </source>
</evidence>
<keyword evidence="1" id="KW-1133">Transmembrane helix</keyword>
<accession>A0A3G8JNF0</accession>
<evidence type="ECO:0000313" key="2">
    <source>
        <dbReference type="EMBL" id="AZG46145.1"/>
    </source>
</evidence>
<dbReference type="Pfam" id="PF20401">
    <property type="entry name" value="Rhomboid_2"/>
    <property type="match status" value="1"/>
</dbReference>
<feature type="transmembrane region" description="Helical" evidence="1">
    <location>
        <begin position="21"/>
        <end position="42"/>
    </location>
</feature>
<feature type="transmembrane region" description="Helical" evidence="1">
    <location>
        <begin position="105"/>
        <end position="127"/>
    </location>
</feature>
<feature type="transmembrane region" description="Helical" evidence="1">
    <location>
        <begin position="73"/>
        <end position="93"/>
    </location>
</feature>
<proteinExistence type="predicted"/>
<feature type="transmembrane region" description="Helical" evidence="1">
    <location>
        <begin position="139"/>
        <end position="157"/>
    </location>
</feature>
<organism evidence="2 3">
    <name type="scientific">Gordonia insulae</name>
    <dbReference type="NCBI Taxonomy" id="2420509"/>
    <lineage>
        <taxon>Bacteria</taxon>
        <taxon>Bacillati</taxon>
        <taxon>Actinomycetota</taxon>
        <taxon>Actinomycetes</taxon>
        <taxon>Mycobacteriales</taxon>
        <taxon>Gordoniaceae</taxon>
        <taxon>Gordonia</taxon>
    </lineage>
</organism>
<dbReference type="Proteomes" id="UP000271469">
    <property type="component" value="Chromosome"/>
</dbReference>
<name>A0A3G8JNF0_9ACTN</name>
<evidence type="ECO:0008006" key="4">
    <source>
        <dbReference type="Google" id="ProtNLM"/>
    </source>
</evidence>
<dbReference type="KEGG" id="gom:D7316_02746"/>
<dbReference type="InterPro" id="IPR046862">
    <property type="entry name" value="Rhomboid_2"/>
</dbReference>
<protein>
    <recommendedName>
        <fullName evidence="4">Peptidase S54 rhomboid domain-containing protein</fullName>
    </recommendedName>
</protein>
<keyword evidence="1" id="KW-0472">Membrane</keyword>
<feature type="transmembrane region" description="Helical" evidence="1">
    <location>
        <begin position="164"/>
        <end position="181"/>
    </location>
</feature>
<keyword evidence="3" id="KW-1185">Reference proteome</keyword>
<dbReference type="AlphaFoldDB" id="A0A3G8JNF0"/>